<evidence type="ECO:0000256" key="1">
    <source>
        <dbReference type="ARBA" id="ARBA00001947"/>
    </source>
</evidence>
<dbReference type="PROSITE" id="PS00059">
    <property type="entry name" value="ADH_ZINC"/>
    <property type="match status" value="1"/>
</dbReference>
<comment type="caution">
    <text evidence="13">The sequence shown here is derived from an EMBL/GenBank/DDBJ whole genome shotgun (WGS) entry which is preliminary data.</text>
</comment>
<comment type="catalytic activity">
    <reaction evidence="10">
        <text>L-arabinitol + NAD(+) = L-xylulose + NADH + H(+)</text>
        <dbReference type="Rhea" id="RHEA:16381"/>
        <dbReference type="ChEBI" id="CHEBI:15378"/>
        <dbReference type="ChEBI" id="CHEBI:17399"/>
        <dbReference type="ChEBI" id="CHEBI:18403"/>
        <dbReference type="ChEBI" id="CHEBI:57540"/>
        <dbReference type="ChEBI" id="CHEBI:57945"/>
        <dbReference type="EC" id="1.1.1.12"/>
    </reaction>
</comment>
<dbReference type="GO" id="GO:0003939">
    <property type="term" value="F:L-iditol 2-dehydrogenase (NAD+) activity"/>
    <property type="evidence" value="ECO:0007669"/>
    <property type="project" value="TreeGrafter"/>
</dbReference>
<dbReference type="FunFam" id="3.40.50.720:FF:000068">
    <property type="entry name" value="Sorbitol dehydrogenase"/>
    <property type="match status" value="1"/>
</dbReference>
<comment type="subunit">
    <text evidence="3">Homotetramer.</text>
</comment>
<keyword evidence="7" id="KW-0520">NAD</keyword>
<dbReference type="GO" id="GO:0006062">
    <property type="term" value="P:sorbitol catabolic process"/>
    <property type="evidence" value="ECO:0007669"/>
    <property type="project" value="TreeGrafter"/>
</dbReference>
<dbReference type="Gene3D" id="3.90.180.10">
    <property type="entry name" value="Medium-chain alcohol dehydrogenases, catalytic domain"/>
    <property type="match status" value="1"/>
</dbReference>
<evidence type="ECO:0000256" key="10">
    <source>
        <dbReference type="ARBA" id="ARBA00049317"/>
    </source>
</evidence>
<dbReference type="GO" id="GO:0050019">
    <property type="term" value="F:L-arabinitol 4-dehydrogenase activity"/>
    <property type="evidence" value="ECO:0007669"/>
    <property type="project" value="UniProtKB-EC"/>
</dbReference>
<comment type="similarity">
    <text evidence="2 11">Belongs to the zinc-containing alcohol dehydrogenase family.</text>
</comment>
<dbReference type="EC" id="1.1.1.12" evidence="8"/>
<evidence type="ECO:0000259" key="12">
    <source>
        <dbReference type="SMART" id="SM00829"/>
    </source>
</evidence>
<evidence type="ECO:0000256" key="6">
    <source>
        <dbReference type="ARBA" id="ARBA00023002"/>
    </source>
</evidence>
<proteinExistence type="inferred from homology"/>
<dbReference type="GO" id="GO:0008270">
    <property type="term" value="F:zinc ion binding"/>
    <property type="evidence" value="ECO:0007669"/>
    <property type="project" value="InterPro"/>
</dbReference>
<keyword evidence="6" id="KW-0560">Oxidoreductase</keyword>
<evidence type="ECO:0000256" key="2">
    <source>
        <dbReference type="ARBA" id="ARBA00008072"/>
    </source>
</evidence>
<gene>
    <name evidence="13" type="ORF">Agabi119p4_6410</name>
</gene>
<evidence type="ECO:0000313" key="14">
    <source>
        <dbReference type="Proteomes" id="UP000629468"/>
    </source>
</evidence>
<evidence type="ECO:0000256" key="5">
    <source>
        <dbReference type="ARBA" id="ARBA00022833"/>
    </source>
</evidence>
<evidence type="ECO:0000256" key="4">
    <source>
        <dbReference type="ARBA" id="ARBA00022723"/>
    </source>
</evidence>
<dbReference type="Pfam" id="PF00107">
    <property type="entry name" value="ADH_zinc_N"/>
    <property type="match status" value="1"/>
</dbReference>
<dbReference type="EMBL" id="JABXXO010000009">
    <property type="protein sequence ID" value="KAF7770436.1"/>
    <property type="molecule type" value="Genomic_DNA"/>
</dbReference>
<evidence type="ECO:0000256" key="3">
    <source>
        <dbReference type="ARBA" id="ARBA00011881"/>
    </source>
</evidence>
<dbReference type="InterPro" id="IPR020843">
    <property type="entry name" value="ER"/>
</dbReference>
<dbReference type="CDD" id="cd05285">
    <property type="entry name" value="sorbitol_DH"/>
    <property type="match status" value="1"/>
</dbReference>
<dbReference type="SMART" id="SM00829">
    <property type="entry name" value="PKS_ER"/>
    <property type="match status" value="1"/>
</dbReference>
<dbReference type="Gene3D" id="3.40.50.720">
    <property type="entry name" value="NAD(P)-binding Rossmann-like Domain"/>
    <property type="match status" value="1"/>
</dbReference>
<dbReference type="Proteomes" id="UP000629468">
    <property type="component" value="Unassembled WGS sequence"/>
</dbReference>
<dbReference type="InterPro" id="IPR013154">
    <property type="entry name" value="ADH-like_N"/>
</dbReference>
<sequence>MADRGRPALEPPFTAPLVQLIKGSLSFASARITRVYDPRRVLEHADFKVLQKGEKPVPGANIAAFYNPAHEIHLVQKPRPKPGPGQVLLHVRATGICGSDVHFWKHGRIGDSMVLSDECGSGHESAGEIVEVGEGVTQWQPGDRVAIEAGVPCSQPSCDACRLGRYNGCPDVVFFSTPPYHGTLTRWHLHPAQWLHRLPDNVSFEEGSLCEPLSVALAGIERAGLRLGDPLLICGAGPIGLVTLLSARAAGAEPIVITDLFQSRLDFAKKLIPGVRTVLIKKELTAKEQAEEVKKAAGCQLTVTLECTGVESSIHTAAYSLKFGGKLFIIGVGKSEQILPFMHLSVNEIDVGFLYRYANQYPKAIRLISSGLVNVKPLVTHRFALEDAIDAFHVAADPTQGAIKVQIRD</sequence>
<evidence type="ECO:0000256" key="8">
    <source>
        <dbReference type="ARBA" id="ARBA00038954"/>
    </source>
</evidence>
<comment type="cofactor">
    <cofactor evidence="1 11">
        <name>Zn(2+)</name>
        <dbReference type="ChEBI" id="CHEBI:29105"/>
    </cofactor>
</comment>
<dbReference type="InterPro" id="IPR036291">
    <property type="entry name" value="NAD(P)-bd_dom_sf"/>
</dbReference>
<name>A0A8H7EZK9_AGABI</name>
<protein>
    <recommendedName>
        <fullName evidence="9">L-arabinitol 4-dehydrogenase</fullName>
        <ecNumber evidence="8">1.1.1.12</ecNumber>
    </recommendedName>
</protein>
<keyword evidence="5 11" id="KW-0862">Zinc</keyword>
<evidence type="ECO:0000256" key="7">
    <source>
        <dbReference type="ARBA" id="ARBA00023027"/>
    </source>
</evidence>
<accession>A0A8H7EZK9</accession>
<reference evidence="13 14" key="1">
    <citation type="journal article" name="Sci. Rep.">
        <title>Telomere-to-telomere assembled and centromere annotated genomes of the two main subspecies of the button mushroom Agaricus bisporus reveal especially polymorphic chromosome ends.</title>
        <authorList>
            <person name="Sonnenberg A.S.M."/>
            <person name="Sedaghat-Telgerd N."/>
            <person name="Lavrijssen B."/>
            <person name="Ohm R.A."/>
            <person name="Hendrickx P.M."/>
            <person name="Scholtmeijer K."/>
            <person name="Baars J.J.P."/>
            <person name="van Peer A."/>
        </authorList>
    </citation>
    <scope>NUCLEOTIDE SEQUENCE [LARGE SCALE GENOMIC DNA]</scope>
    <source>
        <strain evidence="13 14">H119_p4</strain>
    </source>
</reference>
<dbReference type="InterPro" id="IPR013149">
    <property type="entry name" value="ADH-like_C"/>
</dbReference>
<keyword evidence="4 11" id="KW-0479">Metal-binding</keyword>
<dbReference type="SUPFAM" id="SSF50129">
    <property type="entry name" value="GroES-like"/>
    <property type="match status" value="1"/>
</dbReference>
<evidence type="ECO:0000313" key="13">
    <source>
        <dbReference type="EMBL" id="KAF7770436.1"/>
    </source>
</evidence>
<evidence type="ECO:0000256" key="11">
    <source>
        <dbReference type="RuleBase" id="RU361277"/>
    </source>
</evidence>
<dbReference type="Pfam" id="PF08240">
    <property type="entry name" value="ADH_N"/>
    <property type="match status" value="1"/>
</dbReference>
<dbReference type="InterPro" id="IPR045306">
    <property type="entry name" value="SDH-like"/>
</dbReference>
<dbReference type="PANTHER" id="PTHR43161">
    <property type="entry name" value="SORBITOL DEHYDROGENASE"/>
    <property type="match status" value="1"/>
</dbReference>
<evidence type="ECO:0000256" key="9">
    <source>
        <dbReference type="ARBA" id="ARBA00039783"/>
    </source>
</evidence>
<dbReference type="InterPro" id="IPR011032">
    <property type="entry name" value="GroES-like_sf"/>
</dbReference>
<dbReference type="SUPFAM" id="SSF51735">
    <property type="entry name" value="NAD(P)-binding Rossmann-fold domains"/>
    <property type="match status" value="1"/>
</dbReference>
<dbReference type="InterPro" id="IPR002328">
    <property type="entry name" value="ADH_Zn_CS"/>
</dbReference>
<feature type="domain" description="Enoyl reductase (ER)" evidence="12">
    <location>
        <begin position="69"/>
        <end position="403"/>
    </location>
</feature>
<dbReference type="PANTHER" id="PTHR43161:SF12">
    <property type="entry name" value="L-ARABINITOL 4-DEHYDROGENASE"/>
    <property type="match status" value="1"/>
</dbReference>
<dbReference type="AlphaFoldDB" id="A0A8H7EZK9"/>
<organism evidence="13 14">
    <name type="scientific">Agaricus bisporus var. burnettii</name>
    <dbReference type="NCBI Taxonomy" id="192524"/>
    <lineage>
        <taxon>Eukaryota</taxon>
        <taxon>Fungi</taxon>
        <taxon>Dikarya</taxon>
        <taxon>Basidiomycota</taxon>
        <taxon>Agaricomycotina</taxon>
        <taxon>Agaricomycetes</taxon>
        <taxon>Agaricomycetidae</taxon>
        <taxon>Agaricales</taxon>
        <taxon>Agaricineae</taxon>
        <taxon>Agaricaceae</taxon>
        <taxon>Agaricus</taxon>
    </lineage>
</organism>